<dbReference type="OrthoDB" id="410381at2759"/>
<dbReference type="EMBL" id="CAJPWZ010000004">
    <property type="protein sequence ID" value="CAG2184394.1"/>
    <property type="molecule type" value="Genomic_DNA"/>
</dbReference>
<keyword evidence="2" id="KW-1185">Reference proteome</keyword>
<evidence type="ECO:0000313" key="2">
    <source>
        <dbReference type="Proteomes" id="UP000683360"/>
    </source>
</evidence>
<gene>
    <name evidence="1" type="ORF">MEDL_71</name>
</gene>
<reference evidence="1" key="1">
    <citation type="submission" date="2021-03" db="EMBL/GenBank/DDBJ databases">
        <authorList>
            <person name="Bekaert M."/>
        </authorList>
    </citation>
    <scope>NUCLEOTIDE SEQUENCE</scope>
</reference>
<name>A0A8S3PLP1_MYTED</name>
<dbReference type="AlphaFoldDB" id="A0A8S3PLP1"/>
<protein>
    <submittedName>
        <fullName evidence="1">Uncharacterized protein</fullName>
    </submittedName>
</protein>
<comment type="caution">
    <text evidence="1">The sequence shown here is derived from an EMBL/GenBank/DDBJ whole genome shotgun (WGS) entry which is preliminary data.</text>
</comment>
<organism evidence="1 2">
    <name type="scientific">Mytilus edulis</name>
    <name type="common">Blue mussel</name>
    <dbReference type="NCBI Taxonomy" id="6550"/>
    <lineage>
        <taxon>Eukaryota</taxon>
        <taxon>Metazoa</taxon>
        <taxon>Spiralia</taxon>
        <taxon>Lophotrochozoa</taxon>
        <taxon>Mollusca</taxon>
        <taxon>Bivalvia</taxon>
        <taxon>Autobranchia</taxon>
        <taxon>Pteriomorphia</taxon>
        <taxon>Mytilida</taxon>
        <taxon>Mytiloidea</taxon>
        <taxon>Mytilidae</taxon>
        <taxon>Mytilinae</taxon>
        <taxon>Mytilus</taxon>
    </lineage>
</organism>
<dbReference type="Proteomes" id="UP000683360">
    <property type="component" value="Unassembled WGS sequence"/>
</dbReference>
<evidence type="ECO:0000313" key="1">
    <source>
        <dbReference type="EMBL" id="CAG2184394.1"/>
    </source>
</evidence>
<sequence>MLANKTKKSEFQIELKNRFSKFQNATEETATIQDHCQEIENVFTTACETSVGLKKRKHHEWISPETLVKVKDKENIKNILNNSKTRFAKQSASREYTIANQDVSNNARRENRAFVDKLTAEAEEAARANNIKALYDNIKLLTGKYQKGSRPVKSKEGKTLNTYEEQMKRWVEHFKNVLNLVPPVNKANIPPS</sequence>
<accession>A0A8S3PLP1</accession>
<proteinExistence type="predicted"/>